<evidence type="ECO:0000313" key="3">
    <source>
        <dbReference type="Proteomes" id="UP000076128"/>
    </source>
</evidence>
<name>A0A159YYK3_9RHOB</name>
<feature type="signal peptide" evidence="1">
    <location>
        <begin position="1"/>
        <end position="18"/>
    </location>
</feature>
<organism evidence="2 3">
    <name type="scientific">Frigidibacter mobilis</name>
    <dbReference type="NCBI Taxonomy" id="1335048"/>
    <lineage>
        <taxon>Bacteria</taxon>
        <taxon>Pseudomonadati</taxon>
        <taxon>Pseudomonadota</taxon>
        <taxon>Alphaproteobacteria</taxon>
        <taxon>Rhodobacterales</taxon>
        <taxon>Paracoccaceae</taxon>
        <taxon>Frigidibacter</taxon>
    </lineage>
</organism>
<dbReference type="Proteomes" id="UP000076128">
    <property type="component" value="Chromosome"/>
</dbReference>
<keyword evidence="3" id="KW-1185">Reference proteome</keyword>
<dbReference type="PROSITE" id="PS51257">
    <property type="entry name" value="PROKAR_LIPOPROTEIN"/>
    <property type="match status" value="1"/>
</dbReference>
<dbReference type="EMBL" id="CP012661">
    <property type="protein sequence ID" value="AMY67407.1"/>
    <property type="molecule type" value="Genomic_DNA"/>
</dbReference>
<proteinExistence type="predicted"/>
<gene>
    <name evidence="2" type="ORF">AKL17_0145</name>
</gene>
<sequence>MRRAFAALAIPLALAACAEPKWASDADVQRAAYVSPEPPSITLYTAIRNSNGEGGHSAILVNSSQRVMFDPAGTWWHSNTAERNDVIFGMTPTMLDFYIDYHARETYHVVEQKIYVAPEVAALAMAKIQANGAVPKAMCGANVSNILNDLPGFESIPQTFYPAKIMRAFEKLPNVQTRKIYDDDSDDNTELLAAQARAAAAMATN</sequence>
<dbReference type="STRING" id="1335048.AKL17_0145"/>
<feature type="chain" id="PRO_5007811919" evidence="1">
    <location>
        <begin position="19"/>
        <end position="205"/>
    </location>
</feature>
<evidence type="ECO:0000313" key="2">
    <source>
        <dbReference type="EMBL" id="AMY67407.1"/>
    </source>
</evidence>
<evidence type="ECO:0000256" key="1">
    <source>
        <dbReference type="SAM" id="SignalP"/>
    </source>
</evidence>
<keyword evidence="1" id="KW-0732">Signal</keyword>
<reference evidence="2 3" key="1">
    <citation type="submission" date="2015-09" db="EMBL/GenBank/DDBJ databases">
        <title>Complete genome sequence of Defluviimonas alba cai42t isolated from an oilfield in Xinjiang.</title>
        <authorList>
            <person name="Geng S."/>
            <person name="Pan X."/>
            <person name="Wu X."/>
        </authorList>
    </citation>
    <scope>NUCLEOTIDE SEQUENCE [LARGE SCALE GENOMIC DNA]</scope>
    <source>
        <strain evidence="3">cai42</strain>
    </source>
</reference>
<dbReference type="OrthoDB" id="7666390at2"/>
<dbReference type="KEGG" id="daa:AKL17_0145"/>
<keyword evidence="2" id="KW-0449">Lipoprotein</keyword>
<accession>A0A159YYK3</accession>
<dbReference type="PATRIC" id="fig|1335048.3.peg.152"/>
<dbReference type="RefSeq" id="WP_066808605.1">
    <property type="nucleotide sequence ID" value="NZ_CP012661.1"/>
</dbReference>
<dbReference type="AlphaFoldDB" id="A0A159YYK3"/>
<protein>
    <submittedName>
        <fullName evidence="2">Lipoprotein</fullName>
    </submittedName>
</protein>